<evidence type="ECO:0000313" key="2">
    <source>
        <dbReference type="EMBL" id="OGK01068.1"/>
    </source>
</evidence>
<dbReference type="InterPro" id="IPR039315">
    <property type="entry name" value="CheW"/>
</dbReference>
<dbReference type="SUPFAM" id="SSF50341">
    <property type="entry name" value="CheW-like"/>
    <property type="match status" value="1"/>
</dbReference>
<evidence type="ECO:0000313" key="3">
    <source>
        <dbReference type="Proteomes" id="UP000179243"/>
    </source>
</evidence>
<dbReference type="GO" id="GO:0006935">
    <property type="term" value="P:chemotaxis"/>
    <property type="evidence" value="ECO:0007669"/>
    <property type="project" value="InterPro"/>
</dbReference>
<dbReference type="Gene3D" id="2.40.50.180">
    <property type="entry name" value="CheA-289, Domain 4"/>
    <property type="match status" value="1"/>
</dbReference>
<comment type="caution">
    <text evidence="2">The sequence shown here is derived from an EMBL/GenBank/DDBJ whole genome shotgun (WGS) entry which is preliminary data.</text>
</comment>
<evidence type="ECO:0000259" key="1">
    <source>
        <dbReference type="PROSITE" id="PS50851"/>
    </source>
</evidence>
<name>A0A1F7F391_UNCRA</name>
<dbReference type="GO" id="GO:0007165">
    <property type="term" value="P:signal transduction"/>
    <property type="evidence" value="ECO:0007669"/>
    <property type="project" value="InterPro"/>
</dbReference>
<dbReference type="EMBL" id="MFYX01000134">
    <property type="protein sequence ID" value="OGK01068.1"/>
    <property type="molecule type" value="Genomic_DNA"/>
</dbReference>
<dbReference type="PANTHER" id="PTHR22617">
    <property type="entry name" value="CHEMOTAXIS SENSOR HISTIDINE KINASE-RELATED"/>
    <property type="match status" value="1"/>
</dbReference>
<dbReference type="PROSITE" id="PS50851">
    <property type="entry name" value="CHEW"/>
    <property type="match status" value="1"/>
</dbReference>
<dbReference type="AlphaFoldDB" id="A0A1F7F391"/>
<sequence length="183" mass="19955">MKQDHMAQNQDTVLRTRARALAREPGQALSGHEFLEIVEFVLASETYGIESAFVREIHPLKDFTPLPGVPAFVLGITNVHGQILSVVDLKKFFNLPDKGLGELNKVIILKNSQMEFGILADAILGTRSVPRAAIQAPPVTIAGIGAEYLKGVTGERMVILDAQKILDDNKIIVDKSAVESENN</sequence>
<dbReference type="GO" id="GO:0005829">
    <property type="term" value="C:cytosol"/>
    <property type="evidence" value="ECO:0007669"/>
    <property type="project" value="TreeGrafter"/>
</dbReference>
<accession>A0A1F7F391</accession>
<organism evidence="2 3">
    <name type="scientific">Candidatus Raymondbacteria bacterium RIFOXYD12_FULL_49_13</name>
    <dbReference type="NCBI Taxonomy" id="1817890"/>
    <lineage>
        <taxon>Bacteria</taxon>
        <taxon>Raymondiibacteriota</taxon>
    </lineage>
</organism>
<dbReference type="Proteomes" id="UP000179243">
    <property type="component" value="Unassembled WGS sequence"/>
</dbReference>
<feature type="domain" description="CheW-like" evidence="1">
    <location>
        <begin position="34"/>
        <end position="171"/>
    </location>
</feature>
<reference evidence="2 3" key="1">
    <citation type="journal article" date="2016" name="Nat. Commun.">
        <title>Thousands of microbial genomes shed light on interconnected biogeochemical processes in an aquifer system.</title>
        <authorList>
            <person name="Anantharaman K."/>
            <person name="Brown C.T."/>
            <person name="Hug L.A."/>
            <person name="Sharon I."/>
            <person name="Castelle C.J."/>
            <person name="Probst A.J."/>
            <person name="Thomas B.C."/>
            <person name="Singh A."/>
            <person name="Wilkins M.J."/>
            <person name="Karaoz U."/>
            <person name="Brodie E.L."/>
            <person name="Williams K.H."/>
            <person name="Hubbard S.S."/>
            <person name="Banfield J.F."/>
        </authorList>
    </citation>
    <scope>NUCLEOTIDE SEQUENCE [LARGE SCALE GENOMIC DNA]</scope>
</reference>
<dbReference type="InterPro" id="IPR036061">
    <property type="entry name" value="CheW-like_dom_sf"/>
</dbReference>
<dbReference type="Gene3D" id="2.30.30.40">
    <property type="entry name" value="SH3 Domains"/>
    <property type="match status" value="1"/>
</dbReference>
<dbReference type="Pfam" id="PF01584">
    <property type="entry name" value="CheW"/>
    <property type="match status" value="1"/>
</dbReference>
<proteinExistence type="predicted"/>
<gene>
    <name evidence="2" type="ORF">A2519_16890</name>
</gene>
<dbReference type="InterPro" id="IPR002545">
    <property type="entry name" value="CheW-lke_dom"/>
</dbReference>
<protein>
    <recommendedName>
        <fullName evidence="1">CheW-like domain-containing protein</fullName>
    </recommendedName>
</protein>
<dbReference type="SMART" id="SM00260">
    <property type="entry name" value="CheW"/>
    <property type="match status" value="1"/>
</dbReference>
<dbReference type="PANTHER" id="PTHR22617:SF43">
    <property type="entry name" value="PROTEIN PILI"/>
    <property type="match status" value="1"/>
</dbReference>